<dbReference type="OrthoDB" id="286301at2759"/>
<evidence type="ECO:0000256" key="2">
    <source>
        <dbReference type="SAM" id="SignalP"/>
    </source>
</evidence>
<dbReference type="EMBL" id="HF935283">
    <property type="protein sequence ID" value="CCX06212.1"/>
    <property type="molecule type" value="Genomic_DNA"/>
</dbReference>
<evidence type="ECO:0000313" key="4">
    <source>
        <dbReference type="EMBL" id="CCX06212.1"/>
    </source>
</evidence>
<sequence>MRFSQLFVLSLASLISAHTDIISRCREVGFNKFADQLEMFPDIVKRINERSDTRVWAVPDHQVIAAMGNNTKIHKRSANTVSSQLNHDPPSPSMRRRTGSKNMPDSNLQILYLYLEDPGLVNLGPGQPGRFISKFTGSVGNTEATYSVSSGMGATTSQNKGPYKFDKGVIYGVEDWFTLPEDWSTSIKNEKNANKFYKNVVRQGLEPKFDKTPACTVFAPIDSKRYKNWIDVRKHIICGFLGHSPALMPGTTYTSMAGTPLKITWGSDGIRRVNGQKFLSSDIITRNGVLHMIEAAEDMTMSTTDTTDTAVTMTTETNGVIINVGVRIDAVQGKIDGFTFLD</sequence>
<keyword evidence="5" id="KW-1185">Reference proteome</keyword>
<dbReference type="AlphaFoldDB" id="U4KWG3"/>
<dbReference type="PROSITE" id="PS50213">
    <property type="entry name" value="FAS1"/>
    <property type="match status" value="1"/>
</dbReference>
<feature type="region of interest" description="Disordered" evidence="1">
    <location>
        <begin position="77"/>
        <end position="101"/>
    </location>
</feature>
<evidence type="ECO:0000256" key="1">
    <source>
        <dbReference type="SAM" id="MobiDB-lite"/>
    </source>
</evidence>
<dbReference type="InterPro" id="IPR036378">
    <property type="entry name" value="FAS1_dom_sf"/>
</dbReference>
<evidence type="ECO:0000313" key="5">
    <source>
        <dbReference type="Proteomes" id="UP000018144"/>
    </source>
</evidence>
<accession>U4KWG3</accession>
<feature type="chain" id="PRO_5004650814" description="FAS1 domain-containing protein" evidence="2">
    <location>
        <begin position="18"/>
        <end position="342"/>
    </location>
</feature>
<dbReference type="SUPFAM" id="SSF82153">
    <property type="entry name" value="FAS1 domain"/>
    <property type="match status" value="1"/>
</dbReference>
<organism evidence="4 5">
    <name type="scientific">Pyronema omphalodes (strain CBS 100304)</name>
    <name type="common">Pyronema confluens</name>
    <dbReference type="NCBI Taxonomy" id="1076935"/>
    <lineage>
        <taxon>Eukaryota</taxon>
        <taxon>Fungi</taxon>
        <taxon>Dikarya</taxon>
        <taxon>Ascomycota</taxon>
        <taxon>Pezizomycotina</taxon>
        <taxon>Pezizomycetes</taxon>
        <taxon>Pezizales</taxon>
        <taxon>Pyronemataceae</taxon>
        <taxon>Pyronema</taxon>
    </lineage>
</organism>
<dbReference type="InterPro" id="IPR000782">
    <property type="entry name" value="FAS1_domain"/>
</dbReference>
<keyword evidence="2" id="KW-0732">Signal</keyword>
<feature type="signal peptide" evidence="2">
    <location>
        <begin position="1"/>
        <end position="17"/>
    </location>
</feature>
<protein>
    <recommendedName>
        <fullName evidence="3">FAS1 domain-containing protein</fullName>
    </recommendedName>
</protein>
<name>U4KWG3_PYROM</name>
<proteinExistence type="predicted"/>
<gene>
    <name evidence="4" type="ORF">PCON_05799</name>
</gene>
<feature type="domain" description="FAS1" evidence="3">
    <location>
        <begin position="180"/>
        <end position="297"/>
    </location>
</feature>
<dbReference type="Gene3D" id="2.30.180.10">
    <property type="entry name" value="FAS1 domain"/>
    <property type="match status" value="1"/>
</dbReference>
<dbReference type="OMA" id="PACTVFA"/>
<evidence type="ECO:0000259" key="3">
    <source>
        <dbReference type="PROSITE" id="PS50213"/>
    </source>
</evidence>
<dbReference type="STRING" id="1076935.U4KWG3"/>
<dbReference type="Proteomes" id="UP000018144">
    <property type="component" value="Unassembled WGS sequence"/>
</dbReference>
<reference evidence="4 5" key="1">
    <citation type="journal article" date="2013" name="PLoS Genet.">
        <title>The genome and development-dependent transcriptomes of Pyronema confluens: a window into fungal evolution.</title>
        <authorList>
            <person name="Traeger S."/>
            <person name="Altegoer F."/>
            <person name="Freitag M."/>
            <person name="Gabaldon T."/>
            <person name="Kempken F."/>
            <person name="Kumar A."/>
            <person name="Marcet-Houben M."/>
            <person name="Poggeler S."/>
            <person name="Stajich J.E."/>
            <person name="Nowrousian M."/>
        </authorList>
    </citation>
    <scope>NUCLEOTIDE SEQUENCE [LARGE SCALE GENOMIC DNA]</scope>
    <source>
        <strain evidence="5">CBS 100304</strain>
        <tissue evidence="4">Vegetative mycelium</tissue>
    </source>
</reference>